<organism evidence="2 3">
    <name type="scientific">Symbiodinium microadriaticum</name>
    <name type="common">Dinoflagellate</name>
    <name type="synonym">Zooxanthella microadriatica</name>
    <dbReference type="NCBI Taxonomy" id="2951"/>
    <lineage>
        <taxon>Eukaryota</taxon>
        <taxon>Sar</taxon>
        <taxon>Alveolata</taxon>
        <taxon>Dinophyceae</taxon>
        <taxon>Suessiales</taxon>
        <taxon>Symbiodiniaceae</taxon>
        <taxon>Symbiodinium</taxon>
    </lineage>
</organism>
<dbReference type="Proteomes" id="UP000186817">
    <property type="component" value="Unassembled WGS sequence"/>
</dbReference>
<evidence type="ECO:0000256" key="1">
    <source>
        <dbReference type="SAM" id="MobiDB-lite"/>
    </source>
</evidence>
<evidence type="ECO:0000313" key="3">
    <source>
        <dbReference type="Proteomes" id="UP000186817"/>
    </source>
</evidence>
<comment type="caution">
    <text evidence="2">The sequence shown here is derived from an EMBL/GenBank/DDBJ whole genome shotgun (WGS) entry which is preliminary data.</text>
</comment>
<protein>
    <submittedName>
        <fullName evidence="2">Uncharacterized protein</fullName>
    </submittedName>
</protein>
<proteinExistence type="predicted"/>
<feature type="compositionally biased region" description="Polar residues" evidence="1">
    <location>
        <begin position="427"/>
        <end position="440"/>
    </location>
</feature>
<dbReference type="AlphaFoldDB" id="A0A1Q9CCK6"/>
<feature type="region of interest" description="Disordered" evidence="1">
    <location>
        <begin position="425"/>
        <end position="444"/>
    </location>
</feature>
<reference evidence="2 3" key="1">
    <citation type="submission" date="2016-02" db="EMBL/GenBank/DDBJ databases">
        <title>Genome analysis of coral dinoflagellate symbionts highlights evolutionary adaptations to a symbiotic lifestyle.</title>
        <authorList>
            <person name="Aranda M."/>
            <person name="Li Y."/>
            <person name="Liew Y.J."/>
            <person name="Baumgarten S."/>
            <person name="Simakov O."/>
            <person name="Wilson M."/>
            <person name="Piel J."/>
            <person name="Ashoor H."/>
            <person name="Bougouffa S."/>
            <person name="Bajic V.B."/>
            <person name="Ryu T."/>
            <person name="Ravasi T."/>
            <person name="Bayer T."/>
            <person name="Micklem G."/>
            <person name="Kim H."/>
            <person name="Bhak J."/>
            <person name="Lajeunesse T.C."/>
            <person name="Voolstra C.R."/>
        </authorList>
    </citation>
    <scope>NUCLEOTIDE SEQUENCE [LARGE SCALE GENOMIC DNA]</scope>
    <source>
        <strain evidence="2 3">CCMP2467</strain>
    </source>
</reference>
<feature type="region of interest" description="Disordered" evidence="1">
    <location>
        <begin position="237"/>
        <end position="266"/>
    </location>
</feature>
<evidence type="ECO:0000313" key="2">
    <source>
        <dbReference type="EMBL" id="OLP80651.1"/>
    </source>
</evidence>
<dbReference type="OrthoDB" id="416251at2759"/>
<accession>A0A1Q9CCK6</accession>
<dbReference type="EMBL" id="LSRX01001361">
    <property type="protein sequence ID" value="OLP80651.1"/>
    <property type="molecule type" value="Genomic_DNA"/>
</dbReference>
<keyword evidence="3" id="KW-1185">Reference proteome</keyword>
<name>A0A1Q9CCK6_SYMMI</name>
<sequence length="1116" mass="123653">MQETYDNVDVIWGCCKDRNQDDSEDKLQKRGSYAFCLSCHGFCSASPKFKAMTSKQINAAIAADQEGYNADLEEYEASRRSGKRFRGEKSTTVSAETRQGMSTRRVLGFLWTEALLKKHGEADLWGSLPKQGICHMGKMIQGVLRDKFVPGAIEVAETSDTHAARNQIAADCEADEVDQADAAFQNLASGLKMQEKEVDFPMGDEGSATATMLKHAKRPKQDDEHDDFTQIWGMNSLASTSSGAGSSRGDKEKGKGAGKSGQKENKELDATEKVLQQHNNFKNILAQQNSFMSLTFQKINGHSEKLSARNTLDLQKTYRDLSNEQTDGRACEIMEKEATAETMLEALTEARKAGLVIPAAADKLCMARMLLQKGKAGMHEEFLLLVESADLRDLFKDDVDSLKEFQFVSVKSVSTKILNEELEAPGFQSSNPGETVSAEQKQQREAKRRDAIQQLALDRTKQLLDFISGFQSKTFDDWVENHKDNVQLMQWLDDVAKLHILTVSVLQQEEEALTGEKLDELKNARNHLLSKKSSLVESMTLWPLGQFIQQAANSRMEIFLRDQSLKAEVQQCIQLSSQLKTFTCDTMFKPDSLEIAVPGLNKVVEMVSKFNMAEQLGSKRFLQEHQDQLKIIGVKITELQNAMLSACVHKFRKSVGEGLRPLLETLLGGQIDADSTARLVEFVNEAENFNPVQTSMLNKCLGASASPIQDAVQETRTFWTRFSSVTSAVVGLMNAETVNCVVQRLLSSDLLALMEIYNDPSKIELLQKLCVDLWPQMSQIGDTIRRSAMHLLAKESASFSQFCVFMAKPDNAKEVLVKEIVGEFQGDEDFFPMKYQMIVHIASWTKDLGGMSPSRKVLGECPSSPADIAKLFNGCRMHLLCEKTHEAGKFMHTLKAAFEASETTGHEVAKSFVQSCAAKAPTLLDKLVDMVKEDVTSLIADLISLHSSVSVRDQFKTALDNGALDAKLSFAMCSDESVQKIYRFLNFGLEDFIGLKQVMIAVCSATTNLGSTGSFDMSGFETTAANAKEVIHKLTEFIRAPESQDEVPLQSISSMVANATMVQACTRDLQTGEARTSLVNKALLGIKKRQWKLHPLLTQRCTEVLSGKSASKTAGK</sequence>
<gene>
    <name evidence="2" type="ORF">AK812_SmicGene38907</name>
</gene>
<feature type="compositionally biased region" description="Basic and acidic residues" evidence="1">
    <location>
        <begin position="248"/>
        <end position="266"/>
    </location>
</feature>
<feature type="compositionally biased region" description="Low complexity" evidence="1">
    <location>
        <begin position="237"/>
        <end position="247"/>
    </location>
</feature>